<feature type="chain" id="PRO_5046701343" evidence="4">
    <location>
        <begin position="26"/>
        <end position="324"/>
    </location>
</feature>
<reference evidence="6 7" key="1">
    <citation type="submission" date="2020-07" db="EMBL/GenBank/DDBJ databases">
        <title>Pseudogemmobacter sp. nov., isolated from poultry manure in Taiwan.</title>
        <authorList>
            <person name="Lin S.-Y."/>
            <person name="Tang Y.-S."/>
            <person name="Young C.-C."/>
        </authorList>
    </citation>
    <scope>NUCLEOTIDE SEQUENCE [LARGE SCALE GENOMIC DNA]</scope>
    <source>
        <strain evidence="6 7">CC-YST710</strain>
    </source>
</reference>
<keyword evidence="7" id="KW-1185">Reference proteome</keyword>
<proteinExistence type="inferred from homology"/>
<evidence type="ECO:0000256" key="4">
    <source>
        <dbReference type="SAM" id="SignalP"/>
    </source>
</evidence>
<accession>A0ABS8CPG4</accession>
<evidence type="ECO:0000259" key="5">
    <source>
        <dbReference type="Pfam" id="PF13407"/>
    </source>
</evidence>
<organism evidence="6 7">
    <name type="scientific">Pseudogemmobacter faecipullorum</name>
    <dbReference type="NCBI Taxonomy" id="2755041"/>
    <lineage>
        <taxon>Bacteria</taxon>
        <taxon>Pseudomonadati</taxon>
        <taxon>Pseudomonadota</taxon>
        <taxon>Alphaproteobacteria</taxon>
        <taxon>Rhodobacterales</taxon>
        <taxon>Paracoccaceae</taxon>
        <taxon>Pseudogemmobacter</taxon>
    </lineage>
</organism>
<name>A0ABS8CPG4_9RHOB</name>
<comment type="subcellular location">
    <subcellularLocation>
        <location evidence="1">Cell envelope</location>
    </subcellularLocation>
</comment>
<comment type="caution">
    <text evidence="6">The sequence shown here is derived from an EMBL/GenBank/DDBJ whole genome shotgun (WGS) entry which is preliminary data.</text>
</comment>
<dbReference type="Proteomes" id="UP001198571">
    <property type="component" value="Unassembled WGS sequence"/>
</dbReference>
<dbReference type="PANTHER" id="PTHR46847:SF1">
    <property type="entry name" value="D-ALLOSE-BINDING PERIPLASMIC PROTEIN-RELATED"/>
    <property type="match status" value="1"/>
</dbReference>
<feature type="domain" description="Periplasmic binding protein" evidence="5">
    <location>
        <begin position="38"/>
        <end position="291"/>
    </location>
</feature>
<dbReference type="EMBL" id="JACDXX010000014">
    <property type="protein sequence ID" value="MCB5411292.1"/>
    <property type="molecule type" value="Genomic_DNA"/>
</dbReference>
<keyword evidence="3 4" id="KW-0732">Signal</keyword>
<protein>
    <submittedName>
        <fullName evidence="6">Substrate-binding domain-containing protein</fullName>
    </submittedName>
</protein>
<dbReference type="Gene3D" id="3.40.50.2300">
    <property type="match status" value="2"/>
</dbReference>
<evidence type="ECO:0000313" key="6">
    <source>
        <dbReference type="EMBL" id="MCB5411292.1"/>
    </source>
</evidence>
<sequence>MLKRTFLLAASGLALAGALGLPAAAEPKGKDAEVTILVSPLTFAFPHFVFLTEELKDEAGKLGGVTVVVADGQLSAPKQIADIEAAIVQGVDGIILAPVEADALAPVVQQAIDAGIAVVTVDRPVNGVADVLANVAADNFKGAEAQGEAVVKAFPDGATIVNLQGIPGDKTANDRNGGAHKVLDAAGGKYVFVAEQAGNFSRDKGLEVTENILTGLAEVPQVIIAANDDMALGAAQAVAARGLKGKVAIYGYDGSEDALKAVKSGDLAATVDQFPGLQGRTAVSTLVAFIREGTRPGSNDVLVAPVAITADNLGQAERVGQIGE</sequence>
<dbReference type="Pfam" id="PF13407">
    <property type="entry name" value="Peripla_BP_4"/>
    <property type="match status" value="1"/>
</dbReference>
<gene>
    <name evidence="6" type="ORF">H0485_14965</name>
</gene>
<evidence type="ECO:0000313" key="7">
    <source>
        <dbReference type="Proteomes" id="UP001198571"/>
    </source>
</evidence>
<evidence type="ECO:0000256" key="3">
    <source>
        <dbReference type="ARBA" id="ARBA00022729"/>
    </source>
</evidence>
<dbReference type="RefSeq" id="WP_226936763.1">
    <property type="nucleotide sequence ID" value="NZ_JACDXX010000014.1"/>
</dbReference>
<dbReference type="InterPro" id="IPR028082">
    <property type="entry name" value="Peripla_BP_I"/>
</dbReference>
<evidence type="ECO:0000256" key="1">
    <source>
        <dbReference type="ARBA" id="ARBA00004196"/>
    </source>
</evidence>
<dbReference type="PANTHER" id="PTHR46847">
    <property type="entry name" value="D-ALLOSE-BINDING PERIPLASMIC PROTEIN-RELATED"/>
    <property type="match status" value="1"/>
</dbReference>
<feature type="signal peptide" evidence="4">
    <location>
        <begin position="1"/>
        <end position="25"/>
    </location>
</feature>
<dbReference type="InterPro" id="IPR025997">
    <property type="entry name" value="SBP_2_dom"/>
</dbReference>
<dbReference type="SUPFAM" id="SSF53822">
    <property type="entry name" value="Periplasmic binding protein-like I"/>
    <property type="match status" value="1"/>
</dbReference>
<comment type="similarity">
    <text evidence="2">Belongs to the bacterial solute-binding protein 2 family.</text>
</comment>
<evidence type="ECO:0000256" key="2">
    <source>
        <dbReference type="ARBA" id="ARBA00007639"/>
    </source>
</evidence>